<accession>A0A369WPW9</accession>
<dbReference type="EMBL" id="QQOH01000002">
    <property type="protein sequence ID" value="RDE22664.1"/>
    <property type="molecule type" value="Genomic_DNA"/>
</dbReference>
<evidence type="ECO:0000313" key="4">
    <source>
        <dbReference type="Proteomes" id="UP000253769"/>
    </source>
</evidence>
<dbReference type="Proteomes" id="UP000253769">
    <property type="component" value="Unassembled WGS sequence"/>
</dbReference>
<reference evidence="3 4" key="1">
    <citation type="submission" date="2018-07" db="EMBL/GenBank/DDBJ databases">
        <title>Motiliproteus coralliicola sp. nov., a bacterium isolated from Coral.</title>
        <authorList>
            <person name="Wang G."/>
        </authorList>
    </citation>
    <scope>NUCLEOTIDE SEQUENCE [LARGE SCALE GENOMIC DNA]</scope>
    <source>
        <strain evidence="3 4">C34</strain>
    </source>
</reference>
<sequence length="191" mass="20853">MKAHSIAVIVLLSLFGLSGCSNLISATKEEPINEEPTTRTTGSFIDDELIEIKSLVNISKASEELKQSHIAVTSFNGIVLLTGQVPNENARQLTESVVGQVRKVRKIHNELSVAGPTSAIVRSNDTWLTAKIKAKMLAEENLKSTRIKVVTENGAVYLMGLVSEDQARMAVEITRNTVGVQKVVKMFEYVS</sequence>
<evidence type="ECO:0000259" key="2">
    <source>
        <dbReference type="PROSITE" id="PS50914"/>
    </source>
</evidence>
<keyword evidence="1" id="KW-0732">Signal</keyword>
<feature type="domain" description="BON" evidence="2">
    <location>
        <begin position="124"/>
        <end position="191"/>
    </location>
</feature>
<dbReference type="OrthoDB" id="9783990at2"/>
<dbReference type="Gene3D" id="3.40.1520.20">
    <property type="match status" value="1"/>
</dbReference>
<dbReference type="InterPro" id="IPR051686">
    <property type="entry name" value="Lipoprotein_DolP"/>
</dbReference>
<dbReference type="AlphaFoldDB" id="A0A369WPW9"/>
<dbReference type="Pfam" id="PF04972">
    <property type="entry name" value="BON"/>
    <property type="match status" value="2"/>
</dbReference>
<dbReference type="PANTHER" id="PTHR34606:SF4">
    <property type="entry name" value="OUTER MEMBRANE LIPOPROTEIN DOLP"/>
    <property type="match status" value="1"/>
</dbReference>
<dbReference type="InterPro" id="IPR014004">
    <property type="entry name" value="Transpt-assoc_nodulatn_dom_bac"/>
</dbReference>
<evidence type="ECO:0000313" key="3">
    <source>
        <dbReference type="EMBL" id="RDE22664.1"/>
    </source>
</evidence>
<dbReference type="RefSeq" id="WP_114695297.1">
    <property type="nucleotide sequence ID" value="NZ_QQOH01000002.1"/>
</dbReference>
<comment type="caution">
    <text evidence="3">The sequence shown here is derived from an EMBL/GenBank/DDBJ whole genome shotgun (WGS) entry which is preliminary data.</text>
</comment>
<evidence type="ECO:0000256" key="1">
    <source>
        <dbReference type="ARBA" id="ARBA00022729"/>
    </source>
</evidence>
<gene>
    <name evidence="3" type="ORF">DV711_08770</name>
</gene>
<dbReference type="InterPro" id="IPR007055">
    <property type="entry name" value="BON_dom"/>
</dbReference>
<dbReference type="PROSITE" id="PS51257">
    <property type="entry name" value="PROKAR_LIPOPROTEIN"/>
    <property type="match status" value="1"/>
</dbReference>
<name>A0A369WPW9_9GAMM</name>
<dbReference type="PANTHER" id="PTHR34606">
    <property type="entry name" value="BON DOMAIN-CONTAINING PROTEIN"/>
    <property type="match status" value="1"/>
</dbReference>
<dbReference type="SMART" id="SM00749">
    <property type="entry name" value="BON"/>
    <property type="match status" value="2"/>
</dbReference>
<feature type="domain" description="BON" evidence="2">
    <location>
        <begin position="46"/>
        <end position="115"/>
    </location>
</feature>
<dbReference type="PROSITE" id="PS50914">
    <property type="entry name" value="BON"/>
    <property type="match status" value="2"/>
</dbReference>
<organism evidence="3 4">
    <name type="scientific">Motiliproteus coralliicola</name>
    <dbReference type="NCBI Taxonomy" id="2283196"/>
    <lineage>
        <taxon>Bacteria</taxon>
        <taxon>Pseudomonadati</taxon>
        <taxon>Pseudomonadota</taxon>
        <taxon>Gammaproteobacteria</taxon>
        <taxon>Oceanospirillales</taxon>
        <taxon>Oceanospirillaceae</taxon>
        <taxon>Motiliproteus</taxon>
    </lineage>
</organism>
<proteinExistence type="predicted"/>
<protein>
    <submittedName>
        <fullName evidence="3">BON domain-containing protein</fullName>
    </submittedName>
</protein>
<keyword evidence="4" id="KW-1185">Reference proteome</keyword>